<protein>
    <submittedName>
        <fullName evidence="1">Uncharacterized protein</fullName>
    </submittedName>
</protein>
<dbReference type="EMBL" id="MK500415">
    <property type="protein sequence ID" value="QBK89338.1"/>
    <property type="molecule type" value="Genomic_DNA"/>
</dbReference>
<gene>
    <name evidence="1" type="ORF">LCMiAC02_04330</name>
</gene>
<evidence type="ECO:0000313" key="1">
    <source>
        <dbReference type="EMBL" id="QBK89338.1"/>
    </source>
</evidence>
<proteinExistence type="predicted"/>
<accession>A0A4D5XF68</accession>
<organism evidence="1">
    <name type="scientific">Mimivirus LCMiAC02</name>
    <dbReference type="NCBI Taxonomy" id="2506609"/>
    <lineage>
        <taxon>Viruses</taxon>
        <taxon>Varidnaviria</taxon>
        <taxon>Bamfordvirae</taxon>
        <taxon>Nucleocytoviricota</taxon>
        <taxon>Megaviricetes</taxon>
        <taxon>Imitervirales</taxon>
        <taxon>Mimiviridae</taxon>
        <taxon>Klosneuvirinae</taxon>
    </lineage>
</organism>
<name>A0A4D5XF68_9VIRU</name>
<sequence>MSYTSRNIIYIDYNIDNLDEIYIRNKILSKLIQKKIEVFKKECDEIRLRTKILINKHDIMLIENEREMGEQEKKLTRIKFKLKEIPYIIVNEDDSLEYEDNFVQIPLTLTVLAILETPDKSETIICSQAVFNDNWVYSYDFNYDELISRDNMKILKKLKGFKIKDDGFPKNLDFNIRKQLQEGINRWDRCIDEHVERGISFIKDIKCILYLNIVGNEV</sequence>
<reference evidence="1" key="1">
    <citation type="journal article" date="2019" name="MBio">
        <title>Virus Genomes from Deep Sea Sediments Expand the Ocean Megavirome and Support Independent Origins of Viral Gigantism.</title>
        <authorList>
            <person name="Backstrom D."/>
            <person name="Yutin N."/>
            <person name="Jorgensen S.L."/>
            <person name="Dharamshi J."/>
            <person name="Homa F."/>
            <person name="Zaremba-Niedwiedzka K."/>
            <person name="Spang A."/>
            <person name="Wolf Y.I."/>
            <person name="Koonin E.V."/>
            <person name="Ettema T.J."/>
        </authorList>
    </citation>
    <scope>NUCLEOTIDE SEQUENCE</scope>
</reference>